<sequence>MFGRIALHIDHYHFQNPSAVSWFFTPLFRHNNNTAATISNQRKNRKFSLASAKRHVYEHLEMHSQQTDQSSHRRRYFCYNNSCQSDPTDTQTSHTISHGFSSKTQPPLITS</sequence>
<dbReference type="Proteomes" id="UP001056120">
    <property type="component" value="Linkage Group LG10"/>
</dbReference>
<reference evidence="1 2" key="2">
    <citation type="journal article" date="2022" name="Mol. Ecol. Resour.">
        <title>The genomes of chicory, endive, great burdock and yacon provide insights into Asteraceae paleo-polyploidization history and plant inulin production.</title>
        <authorList>
            <person name="Fan W."/>
            <person name="Wang S."/>
            <person name="Wang H."/>
            <person name="Wang A."/>
            <person name="Jiang F."/>
            <person name="Liu H."/>
            <person name="Zhao H."/>
            <person name="Xu D."/>
            <person name="Zhang Y."/>
        </authorList>
    </citation>
    <scope>NUCLEOTIDE SEQUENCE [LARGE SCALE GENOMIC DNA]</scope>
    <source>
        <strain evidence="2">cv. Yunnan</strain>
        <tissue evidence="1">Leaves</tissue>
    </source>
</reference>
<evidence type="ECO:0000313" key="2">
    <source>
        <dbReference type="Proteomes" id="UP001056120"/>
    </source>
</evidence>
<accession>A0ACB9I4I6</accession>
<protein>
    <submittedName>
        <fullName evidence="1">Uncharacterized protein</fullName>
    </submittedName>
</protein>
<comment type="caution">
    <text evidence="1">The sequence shown here is derived from an EMBL/GenBank/DDBJ whole genome shotgun (WGS) entry which is preliminary data.</text>
</comment>
<keyword evidence="2" id="KW-1185">Reference proteome</keyword>
<organism evidence="1 2">
    <name type="scientific">Smallanthus sonchifolius</name>
    <dbReference type="NCBI Taxonomy" id="185202"/>
    <lineage>
        <taxon>Eukaryota</taxon>
        <taxon>Viridiplantae</taxon>
        <taxon>Streptophyta</taxon>
        <taxon>Embryophyta</taxon>
        <taxon>Tracheophyta</taxon>
        <taxon>Spermatophyta</taxon>
        <taxon>Magnoliopsida</taxon>
        <taxon>eudicotyledons</taxon>
        <taxon>Gunneridae</taxon>
        <taxon>Pentapetalae</taxon>
        <taxon>asterids</taxon>
        <taxon>campanulids</taxon>
        <taxon>Asterales</taxon>
        <taxon>Asteraceae</taxon>
        <taxon>Asteroideae</taxon>
        <taxon>Heliantheae alliance</taxon>
        <taxon>Millerieae</taxon>
        <taxon>Smallanthus</taxon>
    </lineage>
</organism>
<evidence type="ECO:0000313" key="1">
    <source>
        <dbReference type="EMBL" id="KAI3802682.1"/>
    </source>
</evidence>
<gene>
    <name evidence="1" type="ORF">L1987_30823</name>
</gene>
<proteinExistence type="predicted"/>
<reference evidence="2" key="1">
    <citation type="journal article" date="2022" name="Mol. Ecol. Resour.">
        <title>The genomes of chicory, endive, great burdock and yacon provide insights into Asteraceae palaeo-polyploidization history and plant inulin production.</title>
        <authorList>
            <person name="Fan W."/>
            <person name="Wang S."/>
            <person name="Wang H."/>
            <person name="Wang A."/>
            <person name="Jiang F."/>
            <person name="Liu H."/>
            <person name="Zhao H."/>
            <person name="Xu D."/>
            <person name="Zhang Y."/>
        </authorList>
    </citation>
    <scope>NUCLEOTIDE SEQUENCE [LARGE SCALE GENOMIC DNA]</scope>
    <source>
        <strain evidence="2">cv. Yunnan</strain>
    </source>
</reference>
<dbReference type="EMBL" id="CM042027">
    <property type="protein sequence ID" value="KAI3802682.1"/>
    <property type="molecule type" value="Genomic_DNA"/>
</dbReference>
<name>A0ACB9I4I6_9ASTR</name>